<organism evidence="1 2">
    <name type="scientific">Pseudomonas fluorescens</name>
    <dbReference type="NCBI Taxonomy" id="294"/>
    <lineage>
        <taxon>Bacteria</taxon>
        <taxon>Pseudomonadati</taxon>
        <taxon>Pseudomonadota</taxon>
        <taxon>Gammaproteobacteria</taxon>
        <taxon>Pseudomonadales</taxon>
        <taxon>Pseudomonadaceae</taxon>
        <taxon>Pseudomonas</taxon>
    </lineage>
</organism>
<protein>
    <submittedName>
        <fullName evidence="1">Uncharacterized protein</fullName>
    </submittedName>
</protein>
<evidence type="ECO:0000313" key="1">
    <source>
        <dbReference type="EMBL" id="PRW94683.1"/>
    </source>
</evidence>
<comment type="caution">
    <text evidence="1">The sequence shown here is derived from an EMBL/GenBank/DDBJ whole genome shotgun (WGS) entry which is preliminary data.</text>
</comment>
<accession>A0A2T0IH92</accession>
<dbReference type="EMBL" id="PVUH01000002">
    <property type="protein sequence ID" value="PRW94683.1"/>
    <property type="molecule type" value="Genomic_DNA"/>
</dbReference>
<evidence type="ECO:0000313" key="2">
    <source>
        <dbReference type="Proteomes" id="UP000239731"/>
    </source>
</evidence>
<dbReference type="AlphaFoldDB" id="A0A2T0IH92"/>
<sequence length="65" mass="6983">MAAAHGFKTVFGHTEPKRGAEWWGKSPLVTLGWAGIPALFQSDPPSGGTLSSRYRSNGYVHNPTV</sequence>
<proteinExistence type="predicted"/>
<reference evidence="1 2" key="1">
    <citation type="submission" date="2018-03" db="EMBL/GenBank/DDBJ databases">
        <title>Blue discolouration in mozzarella cheese caused by Pseudomonas fluorescens.</title>
        <authorList>
            <person name="Chiesa F."/>
            <person name="Dalmasso A."/>
            <person name="Lomonaco S."/>
        </authorList>
    </citation>
    <scope>NUCLEOTIDE SEQUENCE [LARGE SCALE GENOMIC DNA]</scope>
    <source>
        <strain evidence="1 2">11293</strain>
    </source>
</reference>
<name>A0A2T0IH92_PSEFL</name>
<gene>
    <name evidence="1" type="ORF">C7A10_03355</name>
</gene>
<dbReference type="Proteomes" id="UP000239731">
    <property type="component" value="Unassembled WGS sequence"/>
</dbReference>